<comment type="caution">
    <text evidence="1">The sequence shown here is derived from an EMBL/GenBank/DDBJ whole genome shotgun (WGS) entry which is preliminary data.</text>
</comment>
<evidence type="ECO:0000313" key="2">
    <source>
        <dbReference type="Proteomes" id="UP000256373"/>
    </source>
</evidence>
<dbReference type="Gene3D" id="1.50.10.20">
    <property type="match status" value="1"/>
</dbReference>
<protein>
    <recommendedName>
        <fullName evidence="3">Lanthionine synthetase</fullName>
    </recommendedName>
</protein>
<organism evidence="1 2">
    <name type="scientific">Dyadobacter luteus</name>
    <dbReference type="NCBI Taxonomy" id="2259619"/>
    <lineage>
        <taxon>Bacteria</taxon>
        <taxon>Pseudomonadati</taxon>
        <taxon>Bacteroidota</taxon>
        <taxon>Cytophagia</taxon>
        <taxon>Cytophagales</taxon>
        <taxon>Spirosomataceae</taxon>
        <taxon>Dyadobacter</taxon>
    </lineage>
</organism>
<keyword evidence="2" id="KW-1185">Reference proteome</keyword>
<sequence length="352" mass="39875">MLSISLFSAYYALFSGQRQFTTAAAAYFERAISAISVDIYAHKISYFRELIEMAFFVQFVKSNNLISFIDTDILAALDTRIDAFFKIKLREGELNHFGALYASEYYLTRIDQDPLAADRLVKLVEALEHFAIRDSAGYCWKWPFSKNDGIYLGMICGSARVIRVLSELYWIGIKQQEVIHLINRAADFILSQSQKPNPGYFPVKVHTEGRSDFMLDADLAVSCALWETYRITGRKDVLRVMECTLALCCQRRDLAGCRVGDASIQYGSTGLALRFEGLYRKSGLQDLKNASEYWHQQTMLQQRFDNDTAGFKASYNQMHVHTNIAFHEGIAGIGIGLMCYADASLPLPTQLI</sequence>
<dbReference type="EMBL" id="QNUL01000002">
    <property type="protein sequence ID" value="REA63533.1"/>
    <property type="molecule type" value="Genomic_DNA"/>
</dbReference>
<name>A0A3D8YFW2_9BACT</name>
<gene>
    <name evidence="1" type="ORF">DSL64_03560</name>
</gene>
<accession>A0A3D8YFW2</accession>
<evidence type="ECO:0008006" key="3">
    <source>
        <dbReference type="Google" id="ProtNLM"/>
    </source>
</evidence>
<dbReference type="AlphaFoldDB" id="A0A3D8YFW2"/>
<dbReference type="SUPFAM" id="SSF158745">
    <property type="entry name" value="LanC-like"/>
    <property type="match status" value="1"/>
</dbReference>
<reference evidence="1 2" key="1">
    <citation type="submission" date="2018-07" db="EMBL/GenBank/DDBJ databases">
        <title>Dyadobacter roseus sp. nov., isolated from rose rhizosphere soil.</title>
        <authorList>
            <person name="Chen L."/>
        </authorList>
    </citation>
    <scope>NUCLEOTIDE SEQUENCE [LARGE SCALE GENOMIC DNA]</scope>
    <source>
        <strain evidence="1 2">RS19</strain>
    </source>
</reference>
<dbReference type="Proteomes" id="UP000256373">
    <property type="component" value="Unassembled WGS sequence"/>
</dbReference>
<proteinExistence type="predicted"/>
<evidence type="ECO:0000313" key="1">
    <source>
        <dbReference type="EMBL" id="REA63533.1"/>
    </source>
</evidence>